<dbReference type="Proteomes" id="UP000466442">
    <property type="component" value="Unassembled WGS sequence"/>
</dbReference>
<dbReference type="EMBL" id="WIXP02000004">
    <property type="protein sequence ID" value="KAF6211353.1"/>
    <property type="molecule type" value="Genomic_DNA"/>
</dbReference>
<organism evidence="2 3">
    <name type="scientific">Apolygus lucorum</name>
    <name type="common">Small green plant bug</name>
    <name type="synonym">Lygocoris lucorum</name>
    <dbReference type="NCBI Taxonomy" id="248454"/>
    <lineage>
        <taxon>Eukaryota</taxon>
        <taxon>Metazoa</taxon>
        <taxon>Ecdysozoa</taxon>
        <taxon>Arthropoda</taxon>
        <taxon>Hexapoda</taxon>
        <taxon>Insecta</taxon>
        <taxon>Pterygota</taxon>
        <taxon>Neoptera</taxon>
        <taxon>Paraneoptera</taxon>
        <taxon>Hemiptera</taxon>
        <taxon>Heteroptera</taxon>
        <taxon>Panheteroptera</taxon>
        <taxon>Cimicomorpha</taxon>
        <taxon>Miridae</taxon>
        <taxon>Mirini</taxon>
        <taxon>Apolygus</taxon>
    </lineage>
</organism>
<sequence>MRFLLRKLRYLTRKRKDKGRKEAGRGVGVTRRKRRNRGSAFQTRSTVCLGVCGRRQESFYHTTRRSGANHVCIEYFAVCSPNIIITVFSSGKSPIDDLVQLSVERLLNIVPF</sequence>
<evidence type="ECO:0000313" key="2">
    <source>
        <dbReference type="EMBL" id="KAF6211353.1"/>
    </source>
</evidence>
<comment type="caution">
    <text evidence="2">The sequence shown here is derived from an EMBL/GenBank/DDBJ whole genome shotgun (WGS) entry which is preliminary data.</text>
</comment>
<protein>
    <submittedName>
        <fullName evidence="2">Uncharacterized protein</fullName>
    </submittedName>
</protein>
<gene>
    <name evidence="2" type="ORF">GE061_011865</name>
</gene>
<reference evidence="2" key="1">
    <citation type="journal article" date="2021" name="Mol. Ecol. Resour.">
        <title>Apolygus lucorum genome provides insights into omnivorousness and mesophyll feeding.</title>
        <authorList>
            <person name="Liu Y."/>
            <person name="Liu H."/>
            <person name="Wang H."/>
            <person name="Huang T."/>
            <person name="Liu B."/>
            <person name="Yang B."/>
            <person name="Yin L."/>
            <person name="Li B."/>
            <person name="Zhang Y."/>
            <person name="Zhang S."/>
            <person name="Jiang F."/>
            <person name="Zhang X."/>
            <person name="Ren Y."/>
            <person name="Wang B."/>
            <person name="Wang S."/>
            <person name="Lu Y."/>
            <person name="Wu K."/>
            <person name="Fan W."/>
            <person name="Wang G."/>
        </authorList>
    </citation>
    <scope>NUCLEOTIDE SEQUENCE</scope>
    <source>
        <strain evidence="2">12Hb</strain>
    </source>
</reference>
<dbReference type="AlphaFoldDB" id="A0A8S9XQY7"/>
<name>A0A8S9XQY7_APOLU</name>
<proteinExistence type="predicted"/>
<evidence type="ECO:0000313" key="3">
    <source>
        <dbReference type="Proteomes" id="UP000466442"/>
    </source>
</evidence>
<feature type="region of interest" description="Disordered" evidence="1">
    <location>
        <begin position="14"/>
        <end position="40"/>
    </location>
</feature>
<keyword evidence="3" id="KW-1185">Reference proteome</keyword>
<accession>A0A8S9XQY7</accession>
<evidence type="ECO:0000256" key="1">
    <source>
        <dbReference type="SAM" id="MobiDB-lite"/>
    </source>
</evidence>